<evidence type="ECO:0000256" key="1">
    <source>
        <dbReference type="ARBA" id="ARBA00010646"/>
    </source>
</evidence>
<keyword evidence="4" id="KW-0326">Glycosidase</keyword>
<dbReference type="InterPro" id="IPR017853">
    <property type="entry name" value="GH"/>
</dbReference>
<keyword evidence="3 5" id="KW-0378">Hydrolase</keyword>
<dbReference type="InterPro" id="IPR003409">
    <property type="entry name" value="MORN"/>
</dbReference>
<dbReference type="GO" id="GO:0016998">
    <property type="term" value="P:cell wall macromolecule catabolic process"/>
    <property type="evidence" value="ECO:0007669"/>
    <property type="project" value="InterPro"/>
</dbReference>
<dbReference type="SUPFAM" id="SSF82185">
    <property type="entry name" value="Histone H3 K4-specific methyltransferase SET7/9 N-terminal domain"/>
    <property type="match status" value="1"/>
</dbReference>
<dbReference type="Gene3D" id="2.20.110.10">
    <property type="entry name" value="Histone H3 K4-specific methyltransferase SET7/9 N-terminal domain"/>
    <property type="match status" value="1"/>
</dbReference>
<proteinExistence type="inferred from homology"/>
<comment type="caution">
    <text evidence="5">The sequence shown here is derived from an EMBL/GenBank/DDBJ whole genome shotgun (WGS) entry which is preliminary data.</text>
</comment>
<evidence type="ECO:0000256" key="4">
    <source>
        <dbReference type="ARBA" id="ARBA00023295"/>
    </source>
</evidence>
<dbReference type="InterPro" id="IPR018077">
    <property type="entry name" value="Glyco_hydro_fam25_subgr"/>
</dbReference>
<name>A0AAW4NRJ6_9BACT</name>
<dbReference type="InterPro" id="IPR002053">
    <property type="entry name" value="Glyco_hydro_25"/>
</dbReference>
<dbReference type="Pfam" id="PF01183">
    <property type="entry name" value="Glyco_hydro_25"/>
    <property type="match status" value="1"/>
</dbReference>
<dbReference type="Pfam" id="PF02493">
    <property type="entry name" value="MORN"/>
    <property type="match status" value="3"/>
</dbReference>
<accession>A0AAW4NRJ6</accession>
<dbReference type="PANTHER" id="PTHR34135">
    <property type="entry name" value="LYSOZYME"/>
    <property type="match status" value="1"/>
</dbReference>
<dbReference type="SMART" id="SM00641">
    <property type="entry name" value="Glyco_25"/>
    <property type="match status" value="1"/>
</dbReference>
<organism evidence="5 6">
    <name type="scientific">Segatella salivae</name>
    <dbReference type="NCBI Taxonomy" id="228604"/>
    <lineage>
        <taxon>Bacteria</taxon>
        <taxon>Pseudomonadati</taxon>
        <taxon>Bacteroidota</taxon>
        <taxon>Bacteroidia</taxon>
        <taxon>Bacteroidales</taxon>
        <taxon>Prevotellaceae</taxon>
        <taxon>Segatella</taxon>
    </lineage>
</organism>
<evidence type="ECO:0000313" key="6">
    <source>
        <dbReference type="Proteomes" id="UP001196873"/>
    </source>
</evidence>
<dbReference type="PROSITE" id="PS51904">
    <property type="entry name" value="GLYCOSYL_HYDROL_F25_2"/>
    <property type="match status" value="1"/>
</dbReference>
<dbReference type="SMART" id="SM00698">
    <property type="entry name" value="MORN"/>
    <property type="match status" value="2"/>
</dbReference>
<dbReference type="Proteomes" id="UP001196873">
    <property type="component" value="Unassembled WGS sequence"/>
</dbReference>
<sequence length="356" mass="41130">MTKDNHLNYGIVRKDGLVYQGCLVHGKRQGDGRMCDSIGNIYIGTWKNDTLIRGTRIDTLGNRYTGKFNSNLQPHGYGTYHSKDGGFYEGNWSNGQRNGFGIRLAAHSELKVGEWHHNHYRGERLNYTNERVYGIDIAKYQHIDGKKRYAIQWKKLRIIGLGKLSKKKVIGRVNYPISFIYIKSTEGKSLLNPYYKKDYQSAKAAGYKVGTYHFFTTLTPAALQARYFLEHSYVKKGDFPPVLDVEPTHAQIMRMGGTKELFSAIRTWLHIVERATGRRPVLYISQIFVNRYLPEAPDIKRNYHIWISRYGEYKPGVKLIYWQLSPDGSVSGIHGKVDINVFNGYQDEFERFCSHH</sequence>
<evidence type="ECO:0000313" key="5">
    <source>
        <dbReference type="EMBL" id="MBW4866142.1"/>
    </source>
</evidence>
<reference evidence="5" key="1">
    <citation type="submission" date="2021-07" db="EMBL/GenBank/DDBJ databases">
        <title>Genomic diversity and antimicrobial resistance of Prevotella spp. isolated from chronic lung disease airways.</title>
        <authorList>
            <person name="Webb K.A."/>
            <person name="Olagoke O.S."/>
            <person name="Baird T."/>
            <person name="Neill J."/>
            <person name="Pham A."/>
            <person name="Wells T.J."/>
            <person name="Ramsay K.A."/>
            <person name="Bell S.C."/>
            <person name="Sarovich D.S."/>
            <person name="Price E.P."/>
        </authorList>
    </citation>
    <scope>NUCLEOTIDE SEQUENCE</scope>
    <source>
        <strain evidence="5">SCHI0047.S.3</strain>
    </source>
</reference>
<evidence type="ECO:0000256" key="2">
    <source>
        <dbReference type="ARBA" id="ARBA00022737"/>
    </source>
</evidence>
<dbReference type="SUPFAM" id="SSF51445">
    <property type="entry name" value="(Trans)glycosidases"/>
    <property type="match status" value="1"/>
</dbReference>
<protein>
    <submittedName>
        <fullName evidence="5">Glycosyl hydrolase family 25</fullName>
    </submittedName>
</protein>
<dbReference type="GO" id="GO:0009253">
    <property type="term" value="P:peptidoglycan catabolic process"/>
    <property type="evidence" value="ECO:0007669"/>
    <property type="project" value="InterPro"/>
</dbReference>
<evidence type="ECO:0000256" key="3">
    <source>
        <dbReference type="ARBA" id="ARBA00022801"/>
    </source>
</evidence>
<dbReference type="Gene3D" id="3.20.20.80">
    <property type="entry name" value="Glycosidases"/>
    <property type="match status" value="1"/>
</dbReference>
<gene>
    <name evidence="5" type="ORF">KZY68_09015</name>
</gene>
<dbReference type="GO" id="GO:0003796">
    <property type="term" value="F:lysozyme activity"/>
    <property type="evidence" value="ECO:0007669"/>
    <property type="project" value="InterPro"/>
</dbReference>
<dbReference type="AlphaFoldDB" id="A0AAW4NRJ6"/>
<dbReference type="PANTHER" id="PTHR34135:SF2">
    <property type="entry name" value="LYSOZYME"/>
    <property type="match status" value="1"/>
</dbReference>
<dbReference type="RefSeq" id="WP_007133642.1">
    <property type="nucleotide sequence ID" value="NZ_CABKPN010000001.1"/>
</dbReference>
<dbReference type="EMBL" id="JAHXRF010000013">
    <property type="protein sequence ID" value="MBW4866142.1"/>
    <property type="molecule type" value="Genomic_DNA"/>
</dbReference>
<dbReference type="GO" id="GO:0016052">
    <property type="term" value="P:carbohydrate catabolic process"/>
    <property type="evidence" value="ECO:0007669"/>
    <property type="project" value="TreeGrafter"/>
</dbReference>
<comment type="similarity">
    <text evidence="1">Belongs to the glycosyl hydrolase 25 family.</text>
</comment>
<keyword evidence="2" id="KW-0677">Repeat</keyword>